<dbReference type="RefSeq" id="WP_018474582.1">
    <property type="nucleotide sequence ID" value="NZ_BMWX01000004.1"/>
</dbReference>
<dbReference type="EMBL" id="BMWX01000004">
    <property type="protein sequence ID" value="GGZ30415.1"/>
    <property type="molecule type" value="Genomic_DNA"/>
</dbReference>
<feature type="signal peptide" evidence="1">
    <location>
        <begin position="1"/>
        <end position="22"/>
    </location>
</feature>
<keyword evidence="3" id="KW-1185">Reference proteome</keyword>
<dbReference type="AlphaFoldDB" id="A0A918US26"/>
<organism evidence="2 3">
    <name type="scientific">Echinicola pacifica</name>
    <dbReference type="NCBI Taxonomy" id="346377"/>
    <lineage>
        <taxon>Bacteria</taxon>
        <taxon>Pseudomonadati</taxon>
        <taxon>Bacteroidota</taxon>
        <taxon>Cytophagia</taxon>
        <taxon>Cytophagales</taxon>
        <taxon>Cyclobacteriaceae</taxon>
        <taxon>Echinicola</taxon>
    </lineage>
</organism>
<evidence type="ECO:0000313" key="3">
    <source>
        <dbReference type="Proteomes" id="UP000619457"/>
    </source>
</evidence>
<dbReference type="InterPro" id="IPR025345">
    <property type="entry name" value="DUF4249"/>
</dbReference>
<reference evidence="2" key="1">
    <citation type="journal article" date="2014" name="Int. J. Syst. Evol. Microbiol.">
        <title>Complete genome sequence of Corynebacterium casei LMG S-19264T (=DSM 44701T), isolated from a smear-ripened cheese.</title>
        <authorList>
            <consortium name="US DOE Joint Genome Institute (JGI-PGF)"/>
            <person name="Walter F."/>
            <person name="Albersmeier A."/>
            <person name="Kalinowski J."/>
            <person name="Ruckert C."/>
        </authorList>
    </citation>
    <scope>NUCLEOTIDE SEQUENCE</scope>
    <source>
        <strain evidence="2">KCTC 12368</strain>
    </source>
</reference>
<keyword evidence="1" id="KW-0732">Signal</keyword>
<evidence type="ECO:0000256" key="1">
    <source>
        <dbReference type="SAM" id="SignalP"/>
    </source>
</evidence>
<protein>
    <recommendedName>
        <fullName evidence="4">DUF4249 domain-containing protein</fullName>
    </recommendedName>
</protein>
<sequence>MTRLNKSILINLLIFAVFMACREPYDPEINSEDLNVLVVEGHIETEGGSSWVSLSTTGSLDDYFNSYFPIQGAQVRILDQNNGSYTLDENNPGRYTGSPALSSDQQYKLVITTSENGTYESDWLLPIDSSPIDDIGYKPEGGTQDLEVYVSTHGTEEAQYFIWDYEETYIFRAGIPSFYKYDAVRDTVVFRSNPADRIERCWRTEYTDLINIGSASQFAENFIFEKKIQHIPYGSEKMTERYSILVNQRAISREAYTFFNIMEKNTNDMGDIFSPLPSNLSSNLHHLTDPNKRVIGMVTAGNSVSMRVFFDRSEIDFWRVDNPYYAGCEMYDDTIKISEQRFWFQDLGANPVLVVEGPTGGILGYRGASVRCTDCTLRGVNVAPDFWVDNL</sequence>
<accession>A0A918US26</accession>
<name>A0A918US26_9BACT</name>
<gene>
    <name evidence="2" type="ORF">GCM10007049_23890</name>
</gene>
<dbReference type="Proteomes" id="UP000619457">
    <property type="component" value="Unassembled WGS sequence"/>
</dbReference>
<dbReference type="Pfam" id="PF14054">
    <property type="entry name" value="DUF4249"/>
    <property type="match status" value="1"/>
</dbReference>
<evidence type="ECO:0000313" key="2">
    <source>
        <dbReference type="EMBL" id="GGZ30415.1"/>
    </source>
</evidence>
<feature type="chain" id="PRO_5037227198" description="DUF4249 domain-containing protein" evidence="1">
    <location>
        <begin position="23"/>
        <end position="391"/>
    </location>
</feature>
<evidence type="ECO:0008006" key="4">
    <source>
        <dbReference type="Google" id="ProtNLM"/>
    </source>
</evidence>
<dbReference type="PROSITE" id="PS51257">
    <property type="entry name" value="PROKAR_LIPOPROTEIN"/>
    <property type="match status" value="1"/>
</dbReference>
<comment type="caution">
    <text evidence="2">The sequence shown here is derived from an EMBL/GenBank/DDBJ whole genome shotgun (WGS) entry which is preliminary data.</text>
</comment>
<reference evidence="2" key="2">
    <citation type="submission" date="2020-09" db="EMBL/GenBank/DDBJ databases">
        <authorList>
            <person name="Sun Q."/>
            <person name="Kim S."/>
        </authorList>
    </citation>
    <scope>NUCLEOTIDE SEQUENCE</scope>
    <source>
        <strain evidence="2">KCTC 12368</strain>
    </source>
</reference>
<proteinExistence type="predicted"/>